<dbReference type="SFLD" id="SFLDG01383">
    <property type="entry name" value="cyclic_pyranopterin_phosphate"/>
    <property type="match status" value="1"/>
</dbReference>
<keyword evidence="10 12" id="KW-0456">Lyase</keyword>
<evidence type="ECO:0000256" key="2">
    <source>
        <dbReference type="ARBA" id="ARBA00022485"/>
    </source>
</evidence>
<dbReference type="Pfam" id="PF04055">
    <property type="entry name" value="Radical_SAM"/>
    <property type="match status" value="1"/>
</dbReference>
<evidence type="ECO:0000256" key="4">
    <source>
        <dbReference type="ARBA" id="ARBA00022723"/>
    </source>
</evidence>
<keyword evidence="5 12" id="KW-0547">Nucleotide-binding</keyword>
<dbReference type="InterPro" id="IPR010505">
    <property type="entry name" value="MoaA_twitch"/>
</dbReference>
<dbReference type="UniPathway" id="UPA00344"/>
<dbReference type="PROSITE" id="PS01305">
    <property type="entry name" value="MOAA_NIFB_PQQE"/>
    <property type="match status" value="1"/>
</dbReference>
<feature type="binding site" evidence="12">
    <location>
        <position position="144"/>
    </location>
    <ligand>
        <name>GTP</name>
        <dbReference type="ChEBI" id="CHEBI:37565"/>
    </ligand>
</feature>
<dbReference type="GO" id="GO:0061799">
    <property type="term" value="F:cyclic pyranopterin monophosphate synthase activity"/>
    <property type="evidence" value="ECO:0007669"/>
    <property type="project" value="TreeGrafter"/>
</dbReference>
<evidence type="ECO:0000313" key="14">
    <source>
        <dbReference type="EMBL" id="EFE08705.1"/>
    </source>
</evidence>
<evidence type="ECO:0000256" key="1">
    <source>
        <dbReference type="ARBA" id="ARBA00012167"/>
    </source>
</evidence>
<evidence type="ECO:0000256" key="3">
    <source>
        <dbReference type="ARBA" id="ARBA00022691"/>
    </source>
</evidence>
<protein>
    <recommendedName>
        <fullName evidence="1 12">GTP 3',8-cyclase</fullName>
        <ecNumber evidence="1 12">4.1.99.22</ecNumber>
    </recommendedName>
    <alternativeName>
        <fullName evidence="12">Molybdenum cofactor biosynthesis protein A</fullName>
    </alternativeName>
</protein>
<feature type="binding site" evidence="12">
    <location>
        <begin position="307"/>
        <end position="309"/>
    </location>
    <ligand>
        <name>GTP</name>
        <dbReference type="ChEBI" id="CHEBI:37565"/>
    </ligand>
</feature>
<feature type="domain" description="Radical SAM core" evidence="13">
    <location>
        <begin position="53"/>
        <end position="279"/>
    </location>
</feature>
<dbReference type="PROSITE" id="PS51918">
    <property type="entry name" value="RADICAL_SAM"/>
    <property type="match status" value="1"/>
</dbReference>
<dbReference type="GO" id="GO:0061798">
    <property type="term" value="F:GTP 3',8'-cyclase activity"/>
    <property type="evidence" value="ECO:0007669"/>
    <property type="project" value="UniProtKB-UniRule"/>
</dbReference>
<feature type="binding site" evidence="12">
    <location>
        <position position="76"/>
    </location>
    <ligand>
        <name>[4Fe-4S] cluster</name>
        <dbReference type="ChEBI" id="CHEBI:49883"/>
        <label>1</label>
        <note>4Fe-4S-S-AdoMet</note>
    </ligand>
</feature>
<sequence length="374" mass="41983">MMSINTLASAPGSNDTVLWPWQYSNEIVTRAQEEMTTSPVFGKVYMGSQLTDAFARKFYYLRLSITDVCNFRCTYCLPDGYKPGGVTNNGFLNVDEIRRVTRAFASLGTEKVRLTGGEPSLRRDFTDIIAAVRENDAIRQIAVTTNGYRLARDAAAWRDAGLTALNVSVDSLDARQFHAITGQDKFQQVMAGIDAAFDAGFEKVKVNTVLMRDVNHHQLDTFLAWIQPRPIQLRFIELMETGEGSSLFRKHHISGQVLRDELLRRGWIHQLRQRSDGPAQVFCHPDYAGEIGLIMPYEKDFCATCNRLRVSSVGKLHLCLFGEGGVNLRDLLEDDAQQSALEERISAALLEKKQTHFLHQNNTGITQNLSYIGG</sequence>
<dbReference type="SFLD" id="SFLDG01067">
    <property type="entry name" value="SPASM/twitch_domain_containing"/>
    <property type="match status" value="1"/>
</dbReference>
<evidence type="ECO:0000313" key="15">
    <source>
        <dbReference type="Proteomes" id="UP000003880"/>
    </source>
</evidence>
<gene>
    <name evidence="12 14" type="primary">moaA</name>
    <name evidence="14" type="ORF">CIT292_08029</name>
</gene>
<dbReference type="GO" id="GO:0046872">
    <property type="term" value="F:metal ion binding"/>
    <property type="evidence" value="ECO:0007669"/>
    <property type="project" value="UniProtKB-KW"/>
</dbReference>
<dbReference type="PANTHER" id="PTHR22960:SF28">
    <property type="entry name" value="GTP 3',8-CYCLASE"/>
    <property type="match status" value="1"/>
</dbReference>
<dbReference type="GO" id="GO:0006777">
    <property type="term" value="P:Mo-molybdopterin cofactor biosynthetic process"/>
    <property type="evidence" value="ECO:0007669"/>
    <property type="project" value="UniProtKB-UniRule"/>
</dbReference>
<feature type="binding site" evidence="12">
    <location>
        <position position="205"/>
    </location>
    <ligand>
        <name>GTP</name>
        <dbReference type="ChEBI" id="CHEBI:37565"/>
    </ligand>
</feature>
<feature type="binding site" evidence="12">
    <location>
        <position position="302"/>
    </location>
    <ligand>
        <name>[4Fe-4S] cluster</name>
        <dbReference type="ChEBI" id="CHEBI:49883"/>
        <label>2</label>
        <note>4Fe-4S-substrate</note>
    </ligand>
</feature>
<dbReference type="CDD" id="cd01335">
    <property type="entry name" value="Radical_SAM"/>
    <property type="match status" value="1"/>
</dbReference>
<dbReference type="AlphaFoldDB" id="D4BBI3"/>
<feature type="binding site" evidence="12">
    <location>
        <position position="62"/>
    </location>
    <ligand>
        <name>GTP</name>
        <dbReference type="ChEBI" id="CHEBI:37565"/>
    </ligand>
</feature>
<dbReference type="SMART" id="SM00729">
    <property type="entry name" value="Elp3"/>
    <property type="match status" value="1"/>
</dbReference>
<dbReference type="SFLD" id="SFLDS00029">
    <property type="entry name" value="Radical_SAM"/>
    <property type="match status" value="1"/>
</dbReference>
<comment type="catalytic activity">
    <reaction evidence="11 12">
        <text>GTP + AH2 + S-adenosyl-L-methionine = (8S)-3',8-cyclo-7,8-dihydroguanosine 5'-triphosphate + 5'-deoxyadenosine + L-methionine + A + H(+)</text>
        <dbReference type="Rhea" id="RHEA:49576"/>
        <dbReference type="ChEBI" id="CHEBI:13193"/>
        <dbReference type="ChEBI" id="CHEBI:15378"/>
        <dbReference type="ChEBI" id="CHEBI:17319"/>
        <dbReference type="ChEBI" id="CHEBI:17499"/>
        <dbReference type="ChEBI" id="CHEBI:37565"/>
        <dbReference type="ChEBI" id="CHEBI:57844"/>
        <dbReference type="ChEBI" id="CHEBI:59789"/>
        <dbReference type="ChEBI" id="CHEBI:131766"/>
        <dbReference type="EC" id="4.1.99.22"/>
    </reaction>
</comment>
<dbReference type="InterPro" id="IPR007197">
    <property type="entry name" value="rSAM"/>
</dbReference>
<evidence type="ECO:0000256" key="12">
    <source>
        <dbReference type="HAMAP-Rule" id="MF_01225"/>
    </source>
</evidence>
<dbReference type="GO" id="GO:1904047">
    <property type="term" value="F:S-adenosyl-L-methionine binding"/>
    <property type="evidence" value="ECO:0007669"/>
    <property type="project" value="UniProtKB-UniRule"/>
</dbReference>
<evidence type="ECO:0000256" key="7">
    <source>
        <dbReference type="ARBA" id="ARBA00023014"/>
    </source>
</evidence>
<dbReference type="HOGENOM" id="CLU_009273_0_1_6"/>
<dbReference type="HAMAP" id="MF_01225_B">
    <property type="entry name" value="MoaA_B"/>
    <property type="match status" value="1"/>
</dbReference>
<dbReference type="InterPro" id="IPR058240">
    <property type="entry name" value="rSAM_sf"/>
</dbReference>
<dbReference type="GO" id="GO:0005525">
    <property type="term" value="F:GTP binding"/>
    <property type="evidence" value="ECO:0007669"/>
    <property type="project" value="UniProtKB-UniRule"/>
</dbReference>
<evidence type="ECO:0000259" key="13">
    <source>
        <dbReference type="PROSITE" id="PS51918"/>
    </source>
</evidence>
<evidence type="ECO:0000256" key="9">
    <source>
        <dbReference type="ARBA" id="ARBA00023150"/>
    </source>
</evidence>
<evidence type="ECO:0000256" key="5">
    <source>
        <dbReference type="ARBA" id="ARBA00022741"/>
    </source>
</evidence>
<feature type="binding site" evidence="12">
    <location>
        <position position="69"/>
    </location>
    <ligand>
        <name>[4Fe-4S] cluster</name>
        <dbReference type="ChEBI" id="CHEBI:49883"/>
        <label>1</label>
        <note>4Fe-4S-S-AdoMet</note>
    </ligand>
</feature>
<dbReference type="FunFam" id="3.20.20.70:FF:000057">
    <property type="entry name" value="GTP 3',8-cyclase"/>
    <property type="match status" value="1"/>
</dbReference>
<evidence type="ECO:0000256" key="10">
    <source>
        <dbReference type="ARBA" id="ARBA00023239"/>
    </source>
</evidence>
<accession>D4BBI3</accession>
<dbReference type="InterPro" id="IPR000385">
    <property type="entry name" value="MoaA_NifB_PqqE_Fe-S-bd_CS"/>
</dbReference>
<name>D4BBI3_9ENTR</name>
<dbReference type="SFLD" id="SFLDG01386">
    <property type="entry name" value="main_SPASM_domain-containing"/>
    <property type="match status" value="1"/>
</dbReference>
<dbReference type="InterPro" id="IPR050105">
    <property type="entry name" value="MoCo_biosynth_MoaA/MoaC"/>
</dbReference>
<comment type="pathway">
    <text evidence="12">Cofactor biosynthesis; molybdopterin biosynthesis.</text>
</comment>
<feature type="binding site" evidence="12">
    <location>
        <position position="305"/>
    </location>
    <ligand>
        <name>[4Fe-4S] cluster</name>
        <dbReference type="ChEBI" id="CHEBI:49883"/>
        <label>2</label>
        <note>4Fe-4S-substrate</note>
    </ligand>
</feature>
<dbReference type="PANTHER" id="PTHR22960">
    <property type="entry name" value="MOLYBDOPTERIN COFACTOR SYNTHESIS PROTEIN A"/>
    <property type="match status" value="1"/>
</dbReference>
<dbReference type="EMBL" id="ABWL02000007">
    <property type="protein sequence ID" value="EFE08705.1"/>
    <property type="molecule type" value="Genomic_DNA"/>
</dbReference>
<evidence type="ECO:0000256" key="8">
    <source>
        <dbReference type="ARBA" id="ARBA00023134"/>
    </source>
</evidence>
<dbReference type="InterPro" id="IPR040064">
    <property type="entry name" value="MoaA-like"/>
</dbReference>
<keyword evidence="8 12" id="KW-0342">GTP-binding</keyword>
<dbReference type="Proteomes" id="UP000003880">
    <property type="component" value="Unassembled WGS sequence"/>
</dbReference>
<dbReference type="CDD" id="cd21117">
    <property type="entry name" value="Twitch_MoaA"/>
    <property type="match status" value="1"/>
</dbReference>
<dbReference type="SUPFAM" id="SSF102114">
    <property type="entry name" value="Radical SAM enzymes"/>
    <property type="match status" value="1"/>
</dbReference>
<comment type="subunit">
    <text evidence="12">Monomer and homodimer.</text>
</comment>
<feature type="binding site" evidence="12">
    <location>
        <position position="113"/>
    </location>
    <ligand>
        <name>GTP</name>
        <dbReference type="ChEBI" id="CHEBI:37565"/>
    </ligand>
</feature>
<keyword evidence="3 12" id="KW-0949">S-adenosyl-L-methionine</keyword>
<keyword evidence="7 12" id="KW-0411">Iron-sulfur</keyword>
<comment type="cofactor">
    <cofactor evidence="12">
        <name>[4Fe-4S] cluster</name>
        <dbReference type="ChEBI" id="CHEBI:49883"/>
    </cofactor>
    <text evidence="12">Binds 2 [4Fe-4S] clusters. Binds 1 [4Fe-4S] cluster coordinated with 3 cysteines and an exchangeable S-adenosyl-L-methionine and 1 [4Fe-4S] cluster coordinated with 3 cysteines and the GTP-derived substrate.</text>
</comment>
<evidence type="ECO:0000256" key="11">
    <source>
        <dbReference type="ARBA" id="ARBA00048697"/>
    </source>
</evidence>
<evidence type="ECO:0000256" key="6">
    <source>
        <dbReference type="ARBA" id="ARBA00023004"/>
    </source>
</evidence>
<comment type="similarity">
    <text evidence="12">Belongs to the radical SAM superfamily. MoaA family.</text>
</comment>
<proteinExistence type="inferred from homology"/>
<feature type="binding site" evidence="12">
    <location>
        <position position="73"/>
    </location>
    <ligand>
        <name>[4Fe-4S] cluster</name>
        <dbReference type="ChEBI" id="CHEBI:49883"/>
        <label>1</label>
        <note>4Fe-4S-S-AdoMet</note>
    </ligand>
</feature>
<organism evidence="14 15">
    <name type="scientific">Citrobacter youngae ATCC 29220</name>
    <dbReference type="NCBI Taxonomy" id="500640"/>
    <lineage>
        <taxon>Bacteria</taxon>
        <taxon>Pseudomonadati</taxon>
        <taxon>Pseudomonadota</taxon>
        <taxon>Gammaproteobacteria</taxon>
        <taxon>Enterobacterales</taxon>
        <taxon>Enterobacteriaceae</taxon>
        <taxon>Citrobacter</taxon>
        <taxon>Citrobacter freundii complex</taxon>
    </lineage>
</organism>
<comment type="function">
    <text evidence="12">Catalyzes the cyclization of GTP to (8S)-3',8-cyclo-7,8-dihydroguanosine 5'-triphosphate.</text>
</comment>
<feature type="binding site" evidence="12">
    <location>
        <position position="168"/>
    </location>
    <ligand>
        <name>S-adenosyl-L-methionine</name>
        <dbReference type="ChEBI" id="CHEBI:59789"/>
    </ligand>
</feature>
<keyword evidence="6 12" id="KW-0408">Iron</keyword>
<dbReference type="Pfam" id="PF06463">
    <property type="entry name" value="Mob_synth_C"/>
    <property type="match status" value="1"/>
</dbReference>
<dbReference type="NCBIfam" id="TIGR02666">
    <property type="entry name" value="moaA"/>
    <property type="match status" value="1"/>
</dbReference>
<feature type="binding site" evidence="12">
    <location>
        <position position="319"/>
    </location>
    <ligand>
        <name>[4Fe-4S] cluster</name>
        <dbReference type="ChEBI" id="CHEBI:49883"/>
        <label>2</label>
        <note>4Fe-4S-substrate</note>
    </ligand>
</feature>
<comment type="caution">
    <text evidence="14">The sequence shown here is derived from an EMBL/GenBank/DDBJ whole genome shotgun (WGS) entry which is preliminary data.</text>
</comment>
<dbReference type="EC" id="4.1.99.22" evidence="1 12"/>
<feature type="binding site" evidence="12">
    <location>
        <position position="117"/>
    </location>
    <ligand>
        <name>S-adenosyl-L-methionine</name>
        <dbReference type="ChEBI" id="CHEBI:59789"/>
    </ligand>
</feature>
<feature type="binding site" evidence="12">
    <location>
        <position position="75"/>
    </location>
    <ligand>
        <name>S-adenosyl-L-methionine</name>
        <dbReference type="ChEBI" id="CHEBI:59789"/>
    </ligand>
</feature>
<dbReference type="eggNOG" id="COG2896">
    <property type="taxonomic scope" value="Bacteria"/>
</dbReference>
<dbReference type="InterPro" id="IPR006638">
    <property type="entry name" value="Elp3/MiaA/NifB-like_rSAM"/>
</dbReference>
<dbReference type="GO" id="GO:0051539">
    <property type="term" value="F:4 iron, 4 sulfur cluster binding"/>
    <property type="evidence" value="ECO:0007669"/>
    <property type="project" value="UniProtKB-UniRule"/>
</dbReference>
<feature type="binding site" evidence="12">
    <location>
        <position position="239"/>
    </location>
    <ligand>
        <name>S-adenosyl-L-methionine</name>
        <dbReference type="ChEBI" id="CHEBI:59789"/>
    </ligand>
</feature>
<dbReference type="InterPro" id="IPR013785">
    <property type="entry name" value="Aldolase_TIM"/>
</dbReference>
<keyword evidence="9 12" id="KW-0501">Molybdenum cofactor biosynthesis</keyword>
<reference evidence="14 15" key="1">
    <citation type="submission" date="2010-02" db="EMBL/GenBank/DDBJ databases">
        <authorList>
            <person name="Weinstock G."/>
            <person name="Sodergren E."/>
            <person name="Clifton S."/>
            <person name="Fulton L."/>
            <person name="Fulton B."/>
            <person name="Courtney L."/>
            <person name="Fronick C."/>
            <person name="Harrison M."/>
            <person name="Strong C."/>
            <person name="Farmer C."/>
            <person name="Delahaunty K."/>
            <person name="Markovic C."/>
            <person name="Hall O."/>
            <person name="Minx P."/>
            <person name="Tomlinson C."/>
            <person name="Mitreva M."/>
            <person name="Nelson J."/>
            <person name="Hou S."/>
            <person name="Wollam A."/>
            <person name="Pepin K.H."/>
            <person name="Johnson M."/>
            <person name="Bhonagiri V."/>
            <person name="Zhang X."/>
            <person name="Suruliraj S."/>
            <person name="Warren W."/>
            <person name="Chinwalla A."/>
            <person name="Mardis E.R."/>
            <person name="Wilson R.K."/>
        </authorList>
    </citation>
    <scope>NUCLEOTIDE SEQUENCE [LARGE SCALE GENOMIC DNA]</scope>
    <source>
        <strain evidence="14 15">ATCC 29220</strain>
    </source>
</reference>
<keyword evidence="4 12" id="KW-0479">Metal-binding</keyword>
<dbReference type="Gene3D" id="3.20.20.70">
    <property type="entry name" value="Aldolase class I"/>
    <property type="match status" value="1"/>
</dbReference>
<dbReference type="InterPro" id="IPR013483">
    <property type="entry name" value="MoaA"/>
</dbReference>
<keyword evidence="2 12" id="KW-0004">4Fe-4S</keyword>